<keyword evidence="2" id="KW-1185">Reference proteome</keyword>
<accession>A0A498JR17</accession>
<dbReference type="Proteomes" id="UP000290289">
    <property type="component" value="Chromosome 5"/>
</dbReference>
<sequence>MFSRTVVHDLILEQVHASDLVDKGALINPHGPSLALFIPPKVVTVGGQFFTTKPTSGSKMFPINAVSLYNTRYAQALVYLNISSADFSEIATDVDHLAEKYYHIVDTWKMLGLRPFFKVK</sequence>
<gene>
    <name evidence="1" type="ORF">DVH24_009920</name>
</gene>
<reference evidence="1 2" key="1">
    <citation type="submission" date="2018-10" db="EMBL/GenBank/DDBJ databases">
        <title>A high-quality apple genome assembly.</title>
        <authorList>
            <person name="Hu J."/>
        </authorList>
    </citation>
    <scope>NUCLEOTIDE SEQUENCE [LARGE SCALE GENOMIC DNA]</scope>
    <source>
        <strain evidence="2">cv. HFTH1</strain>
        <tissue evidence="1">Young leaf</tissue>
    </source>
</reference>
<evidence type="ECO:0000313" key="2">
    <source>
        <dbReference type="Proteomes" id="UP000290289"/>
    </source>
</evidence>
<dbReference type="AlphaFoldDB" id="A0A498JR17"/>
<organism evidence="1 2">
    <name type="scientific">Malus domestica</name>
    <name type="common">Apple</name>
    <name type="synonym">Pyrus malus</name>
    <dbReference type="NCBI Taxonomy" id="3750"/>
    <lineage>
        <taxon>Eukaryota</taxon>
        <taxon>Viridiplantae</taxon>
        <taxon>Streptophyta</taxon>
        <taxon>Embryophyta</taxon>
        <taxon>Tracheophyta</taxon>
        <taxon>Spermatophyta</taxon>
        <taxon>Magnoliopsida</taxon>
        <taxon>eudicotyledons</taxon>
        <taxon>Gunneridae</taxon>
        <taxon>Pentapetalae</taxon>
        <taxon>rosids</taxon>
        <taxon>fabids</taxon>
        <taxon>Rosales</taxon>
        <taxon>Rosaceae</taxon>
        <taxon>Amygdaloideae</taxon>
        <taxon>Maleae</taxon>
        <taxon>Malus</taxon>
    </lineage>
</organism>
<protein>
    <submittedName>
        <fullName evidence="1">Uncharacterized protein</fullName>
    </submittedName>
</protein>
<evidence type="ECO:0000313" key="1">
    <source>
        <dbReference type="EMBL" id="RXH97595.1"/>
    </source>
</evidence>
<name>A0A498JR17_MALDO</name>
<proteinExistence type="predicted"/>
<dbReference type="EMBL" id="RDQH01000331">
    <property type="protein sequence ID" value="RXH97595.1"/>
    <property type="molecule type" value="Genomic_DNA"/>
</dbReference>
<comment type="caution">
    <text evidence="1">The sequence shown here is derived from an EMBL/GenBank/DDBJ whole genome shotgun (WGS) entry which is preliminary data.</text>
</comment>